<reference evidence="11 12" key="1">
    <citation type="journal article" name="Nat. Commun.">
        <title>Undinarchaeota illuminate DPANN phylogeny and the impact of gene transfer on archaeal evolution.</title>
        <authorList>
            <person name="Dombrowski N."/>
            <person name="Williams T.A."/>
            <person name="Sun J."/>
            <person name="Woodcroft B.J."/>
            <person name="Lee J.H."/>
            <person name="Minh B.Q."/>
            <person name="Rinke C."/>
            <person name="Spang A."/>
        </authorList>
    </citation>
    <scope>NUCLEOTIDE SEQUENCE [LARGE SCALE GENOMIC DNA]</scope>
    <source>
        <strain evidence="11">MAG_bin17</strain>
    </source>
</reference>
<evidence type="ECO:0000256" key="2">
    <source>
        <dbReference type="ARBA" id="ARBA00007223"/>
    </source>
</evidence>
<dbReference type="PANTHER" id="PTHR10602:SF0">
    <property type="entry name" value="EUKARYOTIC TRANSLATION INITIATION FACTOR 2 SUBUNIT 1"/>
    <property type="match status" value="1"/>
</dbReference>
<keyword evidence="5" id="KW-0396">Initiation factor</keyword>
<evidence type="ECO:0000256" key="9">
    <source>
        <dbReference type="ARBA" id="ARBA00033333"/>
    </source>
</evidence>
<sequence length="262" mass="29470">MENKTRAQKFPEEGEFVMGTVSKIFPYGVFVKLTDYNGVEGMVHVSEVSNKWVKNIKDHVKDKQVVIVKVLKVVPGRGHVDLSIKSVKDIHRKKILDSHKRKQRVERILAMSEKNVKKESVEEVMDALEDGYEEAYSALEKILSEGEKALDGIELSDKWKKELVKISNDNIELPVVSIKAILELESDEGNGIETIRTAVKKARAANDDKEVSLELKYKGAPHYSIRLIGPDYKKIEKVLEKISAAAIDEMEGKGGSGQLIRE</sequence>
<dbReference type="PANTHER" id="PTHR10602">
    <property type="entry name" value="EUKARYOTIC TRANSLATION INITIATION FACTOR 2 SUBUNIT 1"/>
    <property type="match status" value="1"/>
</dbReference>
<dbReference type="PROSITE" id="PS50126">
    <property type="entry name" value="S1"/>
    <property type="match status" value="1"/>
</dbReference>
<dbReference type="GO" id="GO:0043022">
    <property type="term" value="F:ribosome binding"/>
    <property type="evidence" value="ECO:0007669"/>
    <property type="project" value="TreeGrafter"/>
</dbReference>
<organism evidence="11 12">
    <name type="scientific">Candidatus Undinarchaeum marinum</name>
    <dbReference type="NCBI Taxonomy" id="2756141"/>
    <lineage>
        <taxon>Archaea</taxon>
        <taxon>Candidatus Undinarchaeota</taxon>
        <taxon>Candidatus Undinarchaeia</taxon>
        <taxon>Candidatus Undinarchaeales</taxon>
        <taxon>Candidatus Undinarchaeaceae</taxon>
        <taxon>Candidatus Undinarchaeum</taxon>
    </lineage>
</organism>
<evidence type="ECO:0000256" key="5">
    <source>
        <dbReference type="ARBA" id="ARBA00022540"/>
    </source>
</evidence>
<evidence type="ECO:0000313" key="12">
    <source>
        <dbReference type="Proteomes" id="UP000604391"/>
    </source>
</evidence>
<keyword evidence="7" id="KW-0648">Protein biosynthesis</keyword>
<comment type="similarity">
    <text evidence="2">Belongs to the eIF-2-alpha family.</text>
</comment>
<keyword evidence="12" id="KW-1185">Reference proteome</keyword>
<feature type="domain" description="S1 motif" evidence="10">
    <location>
        <begin position="14"/>
        <end position="85"/>
    </location>
</feature>
<dbReference type="GO" id="GO:0003743">
    <property type="term" value="F:translation initiation factor activity"/>
    <property type="evidence" value="ECO:0007669"/>
    <property type="project" value="UniProtKB-KW"/>
</dbReference>
<dbReference type="GO" id="GO:0003723">
    <property type="term" value="F:RNA binding"/>
    <property type="evidence" value="ECO:0007669"/>
    <property type="project" value="UniProtKB-KW"/>
</dbReference>
<dbReference type="InterPro" id="IPR024055">
    <property type="entry name" value="TIF2_asu_C"/>
</dbReference>
<dbReference type="InterPro" id="IPR003029">
    <property type="entry name" value="S1_domain"/>
</dbReference>
<dbReference type="Gene3D" id="1.10.150.190">
    <property type="entry name" value="Translation initiation factor 2, subunit 1, domain 2"/>
    <property type="match status" value="1"/>
</dbReference>
<dbReference type="AlphaFoldDB" id="A0A832X4X7"/>
<dbReference type="EMBL" id="DVAD01000004">
    <property type="protein sequence ID" value="HIJ99299.1"/>
    <property type="molecule type" value="Genomic_DNA"/>
</dbReference>
<evidence type="ECO:0000256" key="6">
    <source>
        <dbReference type="ARBA" id="ARBA00022884"/>
    </source>
</evidence>
<evidence type="ECO:0000259" key="10">
    <source>
        <dbReference type="PROSITE" id="PS50126"/>
    </source>
</evidence>
<evidence type="ECO:0000256" key="7">
    <source>
        <dbReference type="ARBA" id="ARBA00022917"/>
    </source>
</evidence>
<name>A0A832X4X7_9ARCH</name>
<proteinExistence type="inferred from homology"/>
<gene>
    <name evidence="11" type="ORF">H1011_00560</name>
</gene>
<dbReference type="Proteomes" id="UP000604391">
    <property type="component" value="Unassembled WGS sequence"/>
</dbReference>
<evidence type="ECO:0000256" key="1">
    <source>
        <dbReference type="ARBA" id="ARBA00003323"/>
    </source>
</evidence>
<evidence type="ECO:0000256" key="4">
    <source>
        <dbReference type="ARBA" id="ARBA00013678"/>
    </source>
</evidence>
<dbReference type="SUPFAM" id="SSF50249">
    <property type="entry name" value="Nucleic acid-binding proteins"/>
    <property type="match status" value="1"/>
</dbReference>
<dbReference type="Pfam" id="PF00575">
    <property type="entry name" value="S1"/>
    <property type="match status" value="1"/>
</dbReference>
<dbReference type="InterPro" id="IPR024054">
    <property type="entry name" value="TIF2_asu_middle_sf"/>
</dbReference>
<evidence type="ECO:0000256" key="3">
    <source>
        <dbReference type="ARBA" id="ARBA00011243"/>
    </source>
</evidence>
<dbReference type="SUPFAM" id="SSF116742">
    <property type="entry name" value="eIF2alpha middle domain-like"/>
    <property type="match status" value="1"/>
</dbReference>
<dbReference type="SUPFAM" id="SSF110993">
    <property type="entry name" value="eIF-2-alpha, C-terminal domain"/>
    <property type="match status" value="1"/>
</dbReference>
<comment type="caution">
    <text evidence="11">The sequence shown here is derived from an EMBL/GenBank/DDBJ whole genome shotgun (WGS) entry which is preliminary data.</text>
</comment>
<dbReference type="Pfam" id="PF07541">
    <property type="entry name" value="EIF_2_alpha"/>
    <property type="match status" value="1"/>
</dbReference>
<dbReference type="FunFam" id="2.40.50.140:FF:000015">
    <property type="entry name" value="Eukaryotic translation initiation factor 2 subunit alpha"/>
    <property type="match status" value="1"/>
</dbReference>
<dbReference type="SMART" id="SM00316">
    <property type="entry name" value="S1"/>
    <property type="match status" value="1"/>
</dbReference>
<dbReference type="Gene3D" id="3.30.70.1130">
    <property type="entry name" value="EIF_2_alpha"/>
    <property type="match status" value="1"/>
</dbReference>
<comment type="function">
    <text evidence="1">eIF-2 functions in the early steps of protein synthesis by forming a ternary complex with GTP and initiator tRNA.</text>
</comment>
<evidence type="ECO:0000313" key="11">
    <source>
        <dbReference type="EMBL" id="HIJ99299.1"/>
    </source>
</evidence>
<accession>A0A832X4X7</accession>
<dbReference type="InterPro" id="IPR012340">
    <property type="entry name" value="NA-bd_OB-fold"/>
</dbReference>
<dbReference type="FunFam" id="3.30.70.1130:FF:000002">
    <property type="entry name" value="Translation initiation factor 2 subunit alpha"/>
    <property type="match status" value="1"/>
</dbReference>
<dbReference type="Gene3D" id="2.40.50.140">
    <property type="entry name" value="Nucleic acid-binding proteins"/>
    <property type="match status" value="1"/>
</dbReference>
<comment type="subunit">
    <text evidence="3">Heterotrimer composed of an alpha, a beta and a gamma chain.</text>
</comment>
<keyword evidence="6" id="KW-0694">RNA-binding</keyword>
<protein>
    <recommendedName>
        <fullName evidence="4">Translation initiation factor 2 subunit alpha</fullName>
    </recommendedName>
    <alternativeName>
        <fullName evidence="8">aIF2-alpha</fullName>
    </alternativeName>
    <alternativeName>
        <fullName evidence="9">eIF-2-alpha</fullName>
    </alternativeName>
</protein>
<evidence type="ECO:0000256" key="8">
    <source>
        <dbReference type="ARBA" id="ARBA00030860"/>
    </source>
</evidence>
<dbReference type="InterPro" id="IPR011488">
    <property type="entry name" value="TIF_2_asu"/>
</dbReference>